<dbReference type="InterPro" id="IPR021508">
    <property type="entry name" value="Gp17-like"/>
</dbReference>
<keyword evidence="2" id="KW-1185">Reference proteome</keyword>
<dbReference type="OrthoDB" id="7450850at2"/>
<dbReference type="AlphaFoldDB" id="A0A4Q2KI86"/>
<evidence type="ECO:0000313" key="2">
    <source>
        <dbReference type="Proteomes" id="UP000293623"/>
    </source>
</evidence>
<reference evidence="1 2" key="1">
    <citation type="submission" date="2019-01" db="EMBL/GenBank/DDBJ databases">
        <title>Altererythrobacter rhizovicinus sp. nov., isolated from the rhizosphere soil of Haloxylon ammodendron.</title>
        <authorList>
            <person name="Li H.-P."/>
            <person name="Gou J.-Y."/>
            <person name="Yao D."/>
            <person name="Han Q.-Q."/>
            <person name="Shao K.-Z."/>
            <person name="Zhao Q."/>
            <person name="Zhang J.-L."/>
        </authorList>
    </citation>
    <scope>NUCLEOTIDE SEQUENCE [LARGE SCALE GENOMIC DNA]</scope>
    <source>
        <strain evidence="1 2">AY-3R</strain>
    </source>
</reference>
<sequence>MEHALRAALIAWLRGGPASLDTLNAVEEEAPLRASPPWLGIAASASADWSTKDRTGREIRVALELHTRGDDPAADGALVRAIERRIEALPREQPGFTVVSILFLRARAERRANNRRSVLLEYRFRCLAAT</sequence>
<organism evidence="1 2">
    <name type="scientific">Pelagerythrobacter rhizovicinus</name>
    <dbReference type="NCBI Taxonomy" id="2268576"/>
    <lineage>
        <taxon>Bacteria</taxon>
        <taxon>Pseudomonadati</taxon>
        <taxon>Pseudomonadota</taxon>
        <taxon>Alphaproteobacteria</taxon>
        <taxon>Sphingomonadales</taxon>
        <taxon>Erythrobacteraceae</taxon>
        <taxon>Pelagerythrobacter</taxon>
    </lineage>
</organism>
<dbReference type="RefSeq" id="WP_129525190.1">
    <property type="nucleotide sequence ID" value="NZ_SDPV01000002.1"/>
</dbReference>
<dbReference type="EMBL" id="SDPV01000002">
    <property type="protein sequence ID" value="RXZ64884.1"/>
    <property type="molecule type" value="Genomic_DNA"/>
</dbReference>
<gene>
    <name evidence="1" type="ORF">ETX26_13625</name>
</gene>
<dbReference type="Proteomes" id="UP000293623">
    <property type="component" value="Unassembled WGS sequence"/>
</dbReference>
<dbReference type="Gene3D" id="3.30.2000.30">
    <property type="match status" value="1"/>
</dbReference>
<protein>
    <submittedName>
        <fullName evidence="1">DUF3168 domain-containing protein</fullName>
    </submittedName>
</protein>
<accession>A0A4Q2KI86</accession>
<dbReference type="Pfam" id="PF11367">
    <property type="entry name" value="Tail_completion_gp17"/>
    <property type="match status" value="1"/>
</dbReference>
<evidence type="ECO:0000313" key="1">
    <source>
        <dbReference type="EMBL" id="RXZ64884.1"/>
    </source>
</evidence>
<name>A0A4Q2KI86_9SPHN</name>
<comment type="caution">
    <text evidence="1">The sequence shown here is derived from an EMBL/GenBank/DDBJ whole genome shotgun (WGS) entry which is preliminary data.</text>
</comment>
<proteinExistence type="predicted"/>
<dbReference type="InterPro" id="IPR053745">
    <property type="entry name" value="Viral_Tail_Comp_sf"/>
</dbReference>